<feature type="region of interest" description="Disordered" evidence="1">
    <location>
        <begin position="92"/>
        <end position="111"/>
    </location>
</feature>
<accession>A0A919BQ12</accession>
<protein>
    <submittedName>
        <fullName evidence="2">Uncharacterized protein</fullName>
    </submittedName>
</protein>
<reference evidence="2" key="1">
    <citation type="journal article" date="2014" name="Int. J. Syst. Evol. Microbiol.">
        <title>Complete genome sequence of Corynebacterium casei LMG S-19264T (=DSM 44701T), isolated from a smear-ripened cheese.</title>
        <authorList>
            <consortium name="US DOE Joint Genome Institute (JGI-PGF)"/>
            <person name="Walter F."/>
            <person name="Albersmeier A."/>
            <person name="Kalinowski J."/>
            <person name="Ruckert C."/>
        </authorList>
    </citation>
    <scope>NUCLEOTIDE SEQUENCE</scope>
    <source>
        <strain evidence="2">JCM 4122</strain>
    </source>
</reference>
<dbReference type="Proteomes" id="UP000632849">
    <property type="component" value="Unassembled WGS sequence"/>
</dbReference>
<reference evidence="2" key="2">
    <citation type="submission" date="2020-09" db="EMBL/GenBank/DDBJ databases">
        <authorList>
            <person name="Sun Q."/>
            <person name="Ohkuma M."/>
        </authorList>
    </citation>
    <scope>NUCLEOTIDE SEQUENCE</scope>
    <source>
        <strain evidence="2">JCM 4122</strain>
    </source>
</reference>
<evidence type="ECO:0000256" key="1">
    <source>
        <dbReference type="SAM" id="MobiDB-lite"/>
    </source>
</evidence>
<proteinExistence type="predicted"/>
<organism evidence="2 3">
    <name type="scientific">Streptomyces filamentosus</name>
    <name type="common">Streptomyces roseosporus</name>
    <dbReference type="NCBI Taxonomy" id="67294"/>
    <lineage>
        <taxon>Bacteria</taxon>
        <taxon>Bacillati</taxon>
        <taxon>Actinomycetota</taxon>
        <taxon>Actinomycetes</taxon>
        <taxon>Kitasatosporales</taxon>
        <taxon>Streptomycetaceae</taxon>
        <taxon>Streptomyces</taxon>
    </lineage>
</organism>
<dbReference type="RefSeq" id="WP_350978911.1">
    <property type="nucleotide sequence ID" value="NZ_JBEPBD010000330.1"/>
</dbReference>
<name>A0A919BQ12_STRFL</name>
<sequence>MAGLVQGEARDEVAGEFDLVGRAVGVGEGEREGALALGDGALAGDTVLLGLGAGGVQNSAVPVGVPLLKLGEPSGDVLLSIAHEPPHLCRYTVPSPSPAGTARSRQTDRLC</sequence>
<dbReference type="AlphaFoldDB" id="A0A919BQ12"/>
<keyword evidence="3" id="KW-1185">Reference proteome</keyword>
<dbReference type="EMBL" id="BNBE01000002">
    <property type="protein sequence ID" value="GHG05014.1"/>
    <property type="molecule type" value="Genomic_DNA"/>
</dbReference>
<comment type="caution">
    <text evidence="2">The sequence shown here is derived from an EMBL/GenBank/DDBJ whole genome shotgun (WGS) entry which is preliminary data.</text>
</comment>
<evidence type="ECO:0000313" key="2">
    <source>
        <dbReference type="EMBL" id="GHG05014.1"/>
    </source>
</evidence>
<evidence type="ECO:0000313" key="3">
    <source>
        <dbReference type="Proteomes" id="UP000632849"/>
    </source>
</evidence>
<gene>
    <name evidence="2" type="ORF">GCM10017667_39610</name>
</gene>